<gene>
    <name evidence="6" type="ORF">EM6_2103</name>
</gene>
<evidence type="ECO:0000256" key="1">
    <source>
        <dbReference type="ARBA" id="ARBA00008834"/>
    </source>
</evidence>
<dbReference type="PANTHER" id="PTHR31339">
    <property type="entry name" value="PECTIN LYASE-RELATED"/>
    <property type="match status" value="1"/>
</dbReference>
<dbReference type="EC" id="3.2.1.15" evidence="6"/>
<dbReference type="Pfam" id="PF00295">
    <property type="entry name" value="Glyco_hydro_28"/>
    <property type="match status" value="1"/>
</dbReference>
<dbReference type="InterPro" id="IPR000743">
    <property type="entry name" value="Glyco_hydro_28"/>
</dbReference>
<dbReference type="InterPro" id="IPR012334">
    <property type="entry name" value="Pectin_lyas_fold"/>
</dbReference>
<accession>A0A3G9G2F2</accession>
<feature type="domain" description="Rhamnogalacturonase A/B/Epimerase-like pectate lyase" evidence="5">
    <location>
        <begin position="4"/>
        <end position="56"/>
    </location>
</feature>
<keyword evidence="3 4" id="KW-0326">Glycosidase</keyword>
<evidence type="ECO:0000256" key="4">
    <source>
        <dbReference type="RuleBase" id="RU361169"/>
    </source>
</evidence>
<dbReference type="OrthoDB" id="9795222at2"/>
<protein>
    <submittedName>
        <fullName evidence="6">Polygalacturonase</fullName>
        <ecNumber evidence="6">3.2.1.15</ecNumber>
    </submittedName>
</protein>
<evidence type="ECO:0000256" key="2">
    <source>
        <dbReference type="ARBA" id="ARBA00022801"/>
    </source>
</evidence>
<evidence type="ECO:0000313" key="6">
    <source>
        <dbReference type="EMBL" id="BBF81502.1"/>
    </source>
</evidence>
<dbReference type="InterPro" id="IPR024535">
    <property type="entry name" value="RHGA/B-epi-like_pectate_lyase"/>
</dbReference>
<dbReference type="PANTHER" id="PTHR31339:SF9">
    <property type="entry name" value="PLASMIN AND FIBRONECTIN-BINDING PROTEIN A"/>
    <property type="match status" value="1"/>
</dbReference>
<name>A0A3G9G2F2_9CAUL</name>
<evidence type="ECO:0000313" key="7">
    <source>
        <dbReference type="Proteomes" id="UP000278756"/>
    </source>
</evidence>
<keyword evidence="2 4" id="KW-0378">Hydrolase</keyword>
<dbReference type="SUPFAM" id="SSF51126">
    <property type="entry name" value="Pectin lyase-like"/>
    <property type="match status" value="1"/>
</dbReference>
<proteinExistence type="inferred from homology"/>
<dbReference type="RefSeq" id="WP_126422648.1">
    <property type="nucleotide sequence ID" value="NZ_AP018827.1"/>
</dbReference>
<reference evidence="7" key="2">
    <citation type="journal article" date="2017" name="Plant Physiol. Biochem.">
        <title>Differential oxidative and antioxidative response of duckweed Lemna minor toward plant growth promoting/inhibiting bacteria.</title>
        <authorList>
            <person name="Ishizawa H."/>
            <person name="Kuroda M."/>
            <person name="Morikawa M."/>
            <person name="Ike M."/>
        </authorList>
    </citation>
    <scope>NUCLEOTIDE SEQUENCE [LARGE SCALE GENOMIC DNA]</scope>
    <source>
        <strain evidence="7">M6</strain>
    </source>
</reference>
<dbReference type="SMART" id="SM00710">
    <property type="entry name" value="PbH1"/>
    <property type="match status" value="5"/>
</dbReference>
<evidence type="ECO:0000259" key="5">
    <source>
        <dbReference type="Pfam" id="PF12708"/>
    </source>
</evidence>
<dbReference type="AlphaFoldDB" id="A0A3G9G2F2"/>
<dbReference type="GO" id="GO:0005975">
    <property type="term" value="P:carbohydrate metabolic process"/>
    <property type="evidence" value="ECO:0007669"/>
    <property type="project" value="InterPro"/>
</dbReference>
<reference evidence="7" key="1">
    <citation type="journal article" date="2017" name="Biotechnol. Biofuels">
        <title>Evaluation of environmental bacterial communities as a factor affecting the growth of duckweed Lemna minor.</title>
        <authorList>
            <person name="Ishizawa H."/>
            <person name="Kuroda M."/>
            <person name="Morikawa M."/>
            <person name="Ike M."/>
        </authorList>
    </citation>
    <scope>NUCLEOTIDE SEQUENCE [LARGE SCALE GENOMIC DNA]</scope>
    <source>
        <strain evidence="7">M6</strain>
    </source>
</reference>
<dbReference type="GO" id="GO:0004650">
    <property type="term" value="F:polygalacturonase activity"/>
    <property type="evidence" value="ECO:0007669"/>
    <property type="project" value="UniProtKB-EC"/>
</dbReference>
<organism evidence="6 7">
    <name type="scientific">Asticcacaulis excentricus</name>
    <dbReference type="NCBI Taxonomy" id="78587"/>
    <lineage>
        <taxon>Bacteria</taxon>
        <taxon>Pseudomonadati</taxon>
        <taxon>Pseudomonadota</taxon>
        <taxon>Alphaproteobacteria</taxon>
        <taxon>Caulobacterales</taxon>
        <taxon>Caulobacteraceae</taxon>
        <taxon>Asticcacaulis</taxon>
    </lineage>
</organism>
<evidence type="ECO:0000256" key="3">
    <source>
        <dbReference type="ARBA" id="ARBA00023295"/>
    </source>
</evidence>
<dbReference type="InterPro" id="IPR006626">
    <property type="entry name" value="PbH1"/>
</dbReference>
<dbReference type="EMBL" id="AP018827">
    <property type="protein sequence ID" value="BBF81502.1"/>
    <property type="molecule type" value="Genomic_DNA"/>
</dbReference>
<dbReference type="Proteomes" id="UP000278756">
    <property type="component" value="Chromosome 1"/>
</dbReference>
<sequence length="472" mass="50858">MTWDVRAFGATGTGEALDTSAIQTAIEAAAVDGGVVRFPAGRYLSFSLHLKSGVTLHLDKGAVLIAADPARHGGRYDLPEDNPFDLYQDFGHSHWRNSLISAEGAEGIAITGEGTIDGEGLTREGPGSQWQKQAGEFPLSMRGLSAEVMAELAPEVSAMQGLGNKAIALKNCRQVTLKDFTIKNGGHFALLATGVEDMEIEGLSLDTNRDGLDIDACRRVTIRRCRVNTPNDDAIVLKSSFALGAARACEDVTIEDCTVSGYDLGTMLDGTYGRTQDRAPDQDRVTGRIKIGTESNGDFRRIRIRNCRFERSRGLALETVDGGIIEDVVCEDLSLSEITTAPIFLRVGARLRGPEGTRVGGIRNVTIRNLTATDILPDYCALIMGLPESPIQNVTLQNVALTYRGGLSPTVVAPFVDDLPSAYPEPSMFGVTPAWGLWARHVDGLELTGLEMATQTPDARPQTLYHAVSLKR</sequence>
<dbReference type="Pfam" id="PF12708">
    <property type="entry name" value="Pect-lyase_RHGA_epim"/>
    <property type="match status" value="1"/>
</dbReference>
<comment type="similarity">
    <text evidence="1 4">Belongs to the glycosyl hydrolase 28 family.</text>
</comment>
<dbReference type="InterPro" id="IPR051801">
    <property type="entry name" value="GH28_Enzymes"/>
</dbReference>
<dbReference type="Gene3D" id="2.160.20.10">
    <property type="entry name" value="Single-stranded right-handed beta-helix, Pectin lyase-like"/>
    <property type="match status" value="1"/>
</dbReference>
<dbReference type="InterPro" id="IPR011050">
    <property type="entry name" value="Pectin_lyase_fold/virulence"/>
</dbReference>